<organism evidence="1 2">
    <name type="scientific">Fusarium mexicanum</name>
    <dbReference type="NCBI Taxonomy" id="751941"/>
    <lineage>
        <taxon>Eukaryota</taxon>
        <taxon>Fungi</taxon>
        <taxon>Dikarya</taxon>
        <taxon>Ascomycota</taxon>
        <taxon>Pezizomycotina</taxon>
        <taxon>Sordariomycetes</taxon>
        <taxon>Hypocreomycetidae</taxon>
        <taxon>Hypocreales</taxon>
        <taxon>Nectriaceae</taxon>
        <taxon>Fusarium</taxon>
        <taxon>Fusarium fujikuroi species complex</taxon>
    </lineage>
</organism>
<gene>
    <name evidence="1" type="ORF">FMEXI_11480</name>
</gene>
<evidence type="ECO:0000313" key="2">
    <source>
        <dbReference type="Proteomes" id="UP000522262"/>
    </source>
</evidence>
<accession>A0A8H5ID52</accession>
<sequence>MKVEILTTDASLFLASVSTAAGRFWMFGDSSTGEWTRQMGCPGPFTPSCVLPLSPNCALFVQQTGSDGASIVKVVKTTDPEGKPKLVCKSGFLPQSREVKKGLFTFSRMGQTITTIQHVERSAVLYTWKLHGDWLTDADLTRQVQEPRKLLLPEYDGSDEIAIIGIVPGNSTHVLAMRSPSDAHPEDFRITGRDLSLHHSEPLRPYSPAPGRRNYSYGRTYAMGQVMISEDRKLMQAKSSVAYGVVIRETDSMHAIQLVARKPDEWNTFSPNFDHWVHMGKDTRSGEKKPRICIDKFELRWPEEYHQT</sequence>
<name>A0A8H5ID52_9HYPO</name>
<protein>
    <submittedName>
        <fullName evidence="1">Uncharacterized protein</fullName>
    </submittedName>
</protein>
<dbReference type="AlphaFoldDB" id="A0A8H5ID52"/>
<keyword evidence="2" id="KW-1185">Reference proteome</keyword>
<reference evidence="1 2" key="1">
    <citation type="submission" date="2020-05" db="EMBL/GenBank/DDBJ databases">
        <title>Identification and distribution of gene clusters putatively required for synthesis of sphingolipid metabolism inhibitors in phylogenetically diverse species of the filamentous fungus Fusarium.</title>
        <authorList>
            <person name="Kim H.-S."/>
            <person name="Busman M."/>
            <person name="Brown D.W."/>
            <person name="Divon H."/>
            <person name="Uhlig S."/>
            <person name="Proctor R.H."/>
        </authorList>
    </citation>
    <scope>NUCLEOTIDE SEQUENCE [LARGE SCALE GENOMIC DNA]</scope>
    <source>
        <strain evidence="1 2">NRRL 53147</strain>
    </source>
</reference>
<proteinExistence type="predicted"/>
<comment type="caution">
    <text evidence="1">The sequence shown here is derived from an EMBL/GenBank/DDBJ whole genome shotgun (WGS) entry which is preliminary data.</text>
</comment>
<evidence type="ECO:0000313" key="1">
    <source>
        <dbReference type="EMBL" id="KAF5534134.1"/>
    </source>
</evidence>
<dbReference type="Proteomes" id="UP000522262">
    <property type="component" value="Unassembled WGS sequence"/>
</dbReference>
<dbReference type="EMBL" id="JAAOAM010000311">
    <property type="protein sequence ID" value="KAF5534134.1"/>
    <property type="molecule type" value="Genomic_DNA"/>
</dbReference>